<sequence>MVRSARFIFLALHDPDRSRSPSWGRNAEPDPARRAGSPAVCFAWLLASPNNRELGRSFRVWDSYAAGRSDVGILQQGVEQLETSMATDTATGMWTWRVTLGDRPVARSGRMYHRERECRYSLRTFLAAVPGAQLVEGVRQVEGRGRHDRQSSVGSL</sequence>
<dbReference type="Proteomes" id="UP000542813">
    <property type="component" value="Unassembled WGS sequence"/>
</dbReference>
<dbReference type="AlphaFoldDB" id="A0A7W9LM91"/>
<dbReference type="RefSeq" id="WP_184824087.1">
    <property type="nucleotide sequence ID" value="NZ_JACHMM010000001.1"/>
</dbReference>
<organism evidence="1 2">
    <name type="scientific">Jiangella mangrovi</name>
    <dbReference type="NCBI Taxonomy" id="1524084"/>
    <lineage>
        <taxon>Bacteria</taxon>
        <taxon>Bacillati</taxon>
        <taxon>Actinomycetota</taxon>
        <taxon>Actinomycetes</taxon>
        <taxon>Jiangellales</taxon>
        <taxon>Jiangellaceae</taxon>
        <taxon>Jiangella</taxon>
    </lineage>
</organism>
<protein>
    <recommendedName>
        <fullName evidence="3">DUF1508 domain-containing protein</fullName>
    </recommendedName>
</protein>
<proteinExistence type="predicted"/>
<comment type="caution">
    <text evidence="1">The sequence shown here is derived from an EMBL/GenBank/DDBJ whole genome shotgun (WGS) entry which is preliminary data.</text>
</comment>
<keyword evidence="2" id="KW-1185">Reference proteome</keyword>
<gene>
    <name evidence="1" type="ORF">HD601_003586</name>
</gene>
<accession>A0A7W9LM91</accession>
<name>A0A7W9LM91_9ACTN</name>
<evidence type="ECO:0000313" key="2">
    <source>
        <dbReference type="Proteomes" id="UP000542813"/>
    </source>
</evidence>
<evidence type="ECO:0000313" key="1">
    <source>
        <dbReference type="EMBL" id="MBB5789011.1"/>
    </source>
</evidence>
<reference evidence="1 2" key="1">
    <citation type="submission" date="2020-08" db="EMBL/GenBank/DDBJ databases">
        <title>Sequencing the genomes of 1000 actinobacteria strains.</title>
        <authorList>
            <person name="Klenk H.-P."/>
        </authorList>
    </citation>
    <scope>NUCLEOTIDE SEQUENCE [LARGE SCALE GENOMIC DNA]</scope>
    <source>
        <strain evidence="1 2">DSM 102122</strain>
    </source>
</reference>
<dbReference type="EMBL" id="JACHMM010000001">
    <property type="protein sequence ID" value="MBB5789011.1"/>
    <property type="molecule type" value="Genomic_DNA"/>
</dbReference>
<evidence type="ECO:0008006" key="3">
    <source>
        <dbReference type="Google" id="ProtNLM"/>
    </source>
</evidence>